<organism evidence="2 3">
    <name type="scientific">Candidatus Daviesbacteria bacterium GW2011_GWA2_40_9</name>
    <dbReference type="NCBI Taxonomy" id="1618424"/>
    <lineage>
        <taxon>Bacteria</taxon>
        <taxon>Candidatus Daviesiibacteriota</taxon>
    </lineage>
</organism>
<dbReference type="GO" id="GO:0005829">
    <property type="term" value="C:cytosol"/>
    <property type="evidence" value="ECO:0007669"/>
    <property type="project" value="TreeGrafter"/>
</dbReference>
<dbReference type="NCBIfam" id="TIGR00004">
    <property type="entry name" value="Rid family detoxifying hydrolase"/>
    <property type="match status" value="1"/>
</dbReference>
<dbReference type="Pfam" id="PF01042">
    <property type="entry name" value="Ribonuc_L-PSP"/>
    <property type="match status" value="1"/>
</dbReference>
<name>A0A0G0U3I1_9BACT</name>
<dbReference type="InterPro" id="IPR035959">
    <property type="entry name" value="RutC-like_sf"/>
</dbReference>
<evidence type="ECO:0000313" key="3">
    <source>
        <dbReference type="Proteomes" id="UP000034601"/>
    </source>
</evidence>
<dbReference type="EMBL" id="LCAB01000003">
    <property type="protein sequence ID" value="KKR83638.1"/>
    <property type="molecule type" value="Genomic_DNA"/>
</dbReference>
<dbReference type="SUPFAM" id="SSF55298">
    <property type="entry name" value="YjgF-like"/>
    <property type="match status" value="1"/>
</dbReference>
<dbReference type="Gene3D" id="3.30.1330.40">
    <property type="entry name" value="RutC-like"/>
    <property type="match status" value="1"/>
</dbReference>
<sequence>MSATPFSPSVTKGNFVFTSGQIHLKEGKLLEGTIEEKTHQVMKNLQGILEKAGVTFNDVVKTTIYTTDLSLYGKVNEVYSTYFTDSFPAREMVCVKELPLGAVLEISMVAFKS</sequence>
<dbReference type="CDD" id="cd00448">
    <property type="entry name" value="YjgF_YER057c_UK114_family"/>
    <property type="match status" value="1"/>
</dbReference>
<evidence type="ECO:0000256" key="1">
    <source>
        <dbReference type="ARBA" id="ARBA00010552"/>
    </source>
</evidence>
<dbReference type="PANTHER" id="PTHR11803">
    <property type="entry name" value="2-IMINOBUTANOATE/2-IMINOPROPANOATE DEAMINASE RIDA"/>
    <property type="match status" value="1"/>
</dbReference>
<dbReference type="GO" id="GO:0019239">
    <property type="term" value="F:deaminase activity"/>
    <property type="evidence" value="ECO:0007669"/>
    <property type="project" value="TreeGrafter"/>
</dbReference>
<evidence type="ECO:0000313" key="2">
    <source>
        <dbReference type="EMBL" id="KKR83638.1"/>
    </source>
</evidence>
<comment type="similarity">
    <text evidence="1">Belongs to the RutC family.</text>
</comment>
<dbReference type="AlphaFoldDB" id="A0A0G0U3I1"/>
<accession>A0A0G0U3I1</accession>
<protein>
    <submittedName>
        <fullName evidence="2">Endoribonuclease L-PSP family protein</fullName>
    </submittedName>
</protein>
<comment type="caution">
    <text evidence="2">The sequence shown here is derived from an EMBL/GenBank/DDBJ whole genome shotgun (WGS) entry which is preliminary data.</text>
</comment>
<dbReference type="Proteomes" id="UP000034601">
    <property type="component" value="Unassembled WGS sequence"/>
</dbReference>
<reference evidence="2 3" key="1">
    <citation type="journal article" date="2015" name="Nature">
        <title>rRNA introns, odd ribosomes, and small enigmatic genomes across a large radiation of phyla.</title>
        <authorList>
            <person name="Brown C.T."/>
            <person name="Hug L.A."/>
            <person name="Thomas B.C."/>
            <person name="Sharon I."/>
            <person name="Castelle C.J."/>
            <person name="Singh A."/>
            <person name="Wilkins M.J."/>
            <person name="Williams K.H."/>
            <person name="Banfield J.F."/>
        </authorList>
    </citation>
    <scope>NUCLEOTIDE SEQUENCE [LARGE SCALE GENOMIC DNA]</scope>
</reference>
<gene>
    <name evidence="2" type="ORF">UU29_C0003G0040</name>
</gene>
<dbReference type="InterPro" id="IPR006175">
    <property type="entry name" value="YjgF/YER057c/UK114"/>
</dbReference>
<dbReference type="InterPro" id="IPR006056">
    <property type="entry name" value="RidA"/>
</dbReference>
<dbReference type="FunFam" id="3.30.1330.40:FF:000001">
    <property type="entry name" value="L-PSP family endoribonuclease"/>
    <property type="match status" value="1"/>
</dbReference>
<dbReference type="PANTHER" id="PTHR11803:SF58">
    <property type="entry name" value="PROTEIN HMF1-RELATED"/>
    <property type="match status" value="1"/>
</dbReference>
<proteinExistence type="inferred from homology"/>